<dbReference type="EMBL" id="MG373768">
    <property type="protein sequence ID" value="AVH79506.1"/>
    <property type="molecule type" value="Genomic_DNA"/>
</dbReference>
<protein>
    <submittedName>
        <fullName evidence="2">Filamentous hemagglutinin family outer membrane protein</fullName>
    </submittedName>
</protein>
<reference evidence="2" key="1">
    <citation type="journal article" date="2018" name="Science">
        <title>Natural noncanonical protein splicing yields products with diverse ?-amino acid residues.</title>
        <authorList>
            <person name="Morinaka B.I."/>
            <person name="Lakis E."/>
            <person name="Verest M."/>
            <person name="Helf M.J."/>
            <person name="Scalvenzi T."/>
            <person name="Vagstad A.L."/>
            <person name="Sims J."/>
            <person name="Sunagawa S."/>
            <person name="Gugger M."/>
            <person name="Piel J."/>
        </authorList>
    </citation>
    <scope>NUCLEOTIDE SEQUENCE</scope>
    <source>
        <strain evidence="2">PCC 9353</strain>
    </source>
</reference>
<dbReference type="SUPFAM" id="SSF51126">
    <property type="entry name" value="Pectin lyase-like"/>
    <property type="match status" value="3"/>
</dbReference>
<feature type="domain" description="Filamentous haemagglutinin FhaB/tRNA nuclease CdiA-like TPS" evidence="1">
    <location>
        <begin position="33"/>
        <end position="150"/>
    </location>
</feature>
<dbReference type="AlphaFoldDB" id="A0A2P0ZGD3"/>
<evidence type="ECO:0000313" key="2">
    <source>
        <dbReference type="EMBL" id="AVH79506.1"/>
    </source>
</evidence>
<proteinExistence type="predicted"/>
<dbReference type="InterPro" id="IPR011050">
    <property type="entry name" value="Pectin_lyase_fold/virulence"/>
</dbReference>
<dbReference type="InterPro" id="IPR012334">
    <property type="entry name" value="Pectin_lyas_fold"/>
</dbReference>
<evidence type="ECO:0000259" key="1">
    <source>
        <dbReference type="SMART" id="SM00912"/>
    </source>
</evidence>
<dbReference type="NCBIfam" id="TIGR01901">
    <property type="entry name" value="adhes_NPXG"/>
    <property type="match status" value="1"/>
</dbReference>
<dbReference type="InterPro" id="IPR008638">
    <property type="entry name" value="FhaB/CdiA-like_TPS"/>
</dbReference>
<dbReference type="Pfam" id="PF05860">
    <property type="entry name" value="TPS"/>
    <property type="match status" value="1"/>
</dbReference>
<name>A0A2P0ZGD3_9CYAN</name>
<sequence length="846" mass="87799">MKSSLILLGSVNRLLLILEIMLFWSSCAKAQVVSDGTLNTTVNSANAQDFIIKNGTVVNNNLFHSLSQFSIPTGGSATFDLGNTPNVSTIFSRVTGGSISHIDGLIQTINHNNPVNFFFINPSGIIFGSNAQININGSFIASTASSVKFADGSQFSTEKSTASLLKISIPIGLQLEANSGEIHVQGSGHNITRLGLSLLNRSAAKHTGLQVAPGRTLALVARNISLDGGLLIADSGQVDLTALSNGELILGQGNEFSTINRTPKTELGDIQLQSAALVDVSGIKSGTVQLRGRNITLQDGSIIVGQSLGEQTSGDIQVIGTQSLVISGTNTAVSSRIATQSLGNGRGGNINISVPRLLLRDGGTIVAQTFSAADSGDINIQANDFIGIRGNSAVDAADLSAITTATFNIGSSGKLTVSTNILDIRDGAQITNSTLGKGNATHLIINATKLINIEGNSNAVISNSAIVSNSFGEGNGGQILVNTPILQLKNGGAILSSGYSSGNAGDITINAKESVEIVNSGTFDFSPVSTTFLNSRISSDIVTPPDFLQAILGLPPIATGNSGSIVINTHQITLTNGASVSVANTAPRKNGQANVGDLKITANYLTLQGRSRLLADTFSSEGGNVQLRVRDLLLLRDNSRISTTAGQQATGGNGGNIDINTKFLVAVPRENSDITANAFAGKGGLIRINTQGIFGIEKSDSLTQLGDITAFSQQNPQLNGEIIIDTQNADISNELVALPTNVVDASRLITQGCAASTVANRHSPSQFIITGRGGIPPQPNNALRVPAIAISTNPLTTTQSNQPLLLTPTLEANTWSLNDQGQIILSVSPTVQTSTLKTNYSKCHAS</sequence>
<dbReference type="SMART" id="SM00912">
    <property type="entry name" value="Haemagg_act"/>
    <property type="match status" value="1"/>
</dbReference>
<accession>A0A2P0ZGD3</accession>
<organism evidence="2">
    <name type="scientific">Tolypothrix sp. PCC 9353</name>
    <dbReference type="NCBI Taxonomy" id="2099388"/>
    <lineage>
        <taxon>Bacteria</taxon>
        <taxon>Bacillati</taxon>
        <taxon>Cyanobacteriota</taxon>
        <taxon>Cyanophyceae</taxon>
        <taxon>Nostocales</taxon>
        <taxon>Tolypothrichaceae</taxon>
        <taxon>Tolypothrix</taxon>
    </lineage>
</organism>
<dbReference type="Gene3D" id="2.160.20.10">
    <property type="entry name" value="Single-stranded right-handed beta-helix, Pectin lyase-like"/>
    <property type="match status" value="2"/>
</dbReference>